<keyword evidence="2" id="KW-0378">Hydrolase</keyword>
<dbReference type="Pfam" id="PF00149">
    <property type="entry name" value="Metallophos"/>
    <property type="match status" value="1"/>
</dbReference>
<dbReference type="InterPro" id="IPR042281">
    <property type="entry name" value="GpdQ_beta-strand"/>
</dbReference>
<dbReference type="CDD" id="cd07402">
    <property type="entry name" value="MPP_GpdQ"/>
    <property type="match status" value="1"/>
</dbReference>
<feature type="domain" description="Calcineurin-like phosphoesterase" evidence="5">
    <location>
        <begin position="3"/>
        <end position="197"/>
    </location>
</feature>
<dbReference type="InterPro" id="IPR004843">
    <property type="entry name" value="Calcineurin-like_PHP"/>
</dbReference>
<dbReference type="InterPro" id="IPR050884">
    <property type="entry name" value="CNP_phosphodiesterase-III"/>
</dbReference>
<keyword evidence="3" id="KW-0408">Iron</keyword>
<name>A0A2D6YFG1_9DELT</name>
<comment type="caution">
    <text evidence="6">The sequence shown here is derived from an EMBL/GenBank/DDBJ whole genome shotgun (WGS) entry which is preliminary data.</text>
</comment>
<dbReference type="InterPro" id="IPR042283">
    <property type="entry name" value="GpdQ_catalytic"/>
</dbReference>
<dbReference type="InterPro" id="IPR026575">
    <property type="entry name" value="GpdQ/CpdA-like"/>
</dbReference>
<evidence type="ECO:0000259" key="5">
    <source>
        <dbReference type="Pfam" id="PF00149"/>
    </source>
</evidence>
<gene>
    <name evidence="6" type="ORF">CMN54_00375</name>
</gene>
<sequence>MILAQLTDTHIRSGRQVAYGRVDTCSMLENAIAHINNFRPNVEAVIVTGDITDRGELEAFNLFREIINELVPPWYVVPGNHDSRENFLQAFKDCHYLNDSSDFIHYSIEDHPVRLIGFDTTVENKPYGFLTGERLLWLDNCLAEKTQETTILFQHHPPFFTGINHMDVQNLLNGKELIQLLTSHRQVQHVACGHVHRASETCIDGVGISIAPNAAHSTTLDLDPSGPSSFSMDPPAIRIFRVDAEGYLTSHLSYLGSFDGPHPYFSPDGKLVG</sequence>
<protein>
    <submittedName>
        <fullName evidence="6">Phosphodiesterase</fullName>
    </submittedName>
</protein>
<dbReference type="PANTHER" id="PTHR42988">
    <property type="entry name" value="PHOSPHOHYDROLASE"/>
    <property type="match status" value="1"/>
</dbReference>
<dbReference type="InterPro" id="IPR029052">
    <property type="entry name" value="Metallo-depent_PP-like"/>
</dbReference>
<dbReference type="Proteomes" id="UP000226525">
    <property type="component" value="Unassembled WGS sequence"/>
</dbReference>
<dbReference type="Gene3D" id="3.60.21.40">
    <property type="entry name" value="GpdQ, catalytic alpha/beta sandwich domain"/>
    <property type="match status" value="1"/>
</dbReference>
<evidence type="ECO:0000256" key="3">
    <source>
        <dbReference type="ARBA" id="ARBA00023004"/>
    </source>
</evidence>
<dbReference type="SUPFAM" id="SSF56300">
    <property type="entry name" value="Metallo-dependent phosphatases"/>
    <property type="match status" value="1"/>
</dbReference>
<evidence type="ECO:0000313" key="6">
    <source>
        <dbReference type="EMBL" id="MAH61911.1"/>
    </source>
</evidence>
<evidence type="ECO:0000256" key="1">
    <source>
        <dbReference type="ARBA" id="ARBA00022723"/>
    </source>
</evidence>
<proteinExistence type="inferred from homology"/>
<dbReference type="GO" id="GO:0046872">
    <property type="term" value="F:metal ion binding"/>
    <property type="evidence" value="ECO:0007669"/>
    <property type="project" value="UniProtKB-KW"/>
</dbReference>
<organism evidence="6 7">
    <name type="scientific">SAR324 cluster bacterium</name>
    <dbReference type="NCBI Taxonomy" id="2024889"/>
    <lineage>
        <taxon>Bacteria</taxon>
        <taxon>Deltaproteobacteria</taxon>
        <taxon>SAR324 cluster</taxon>
    </lineage>
</organism>
<dbReference type="EMBL" id="NZEX01000003">
    <property type="protein sequence ID" value="MAH61911.1"/>
    <property type="molecule type" value="Genomic_DNA"/>
</dbReference>
<evidence type="ECO:0000256" key="2">
    <source>
        <dbReference type="ARBA" id="ARBA00022801"/>
    </source>
</evidence>
<dbReference type="Gene3D" id="3.30.750.180">
    <property type="entry name" value="GpdQ, beta-strand dimerisation domain"/>
    <property type="match status" value="1"/>
</dbReference>
<comment type="similarity">
    <text evidence="4">Belongs to the cyclic nucleotide phosphodiesterase class-III family.</text>
</comment>
<dbReference type="GO" id="GO:0004112">
    <property type="term" value="F:cyclic-nucleotide phosphodiesterase activity"/>
    <property type="evidence" value="ECO:0007669"/>
    <property type="project" value="InterPro"/>
</dbReference>
<accession>A0A2D6YFG1</accession>
<evidence type="ECO:0000313" key="7">
    <source>
        <dbReference type="Proteomes" id="UP000226525"/>
    </source>
</evidence>
<reference evidence="7" key="1">
    <citation type="submission" date="2017-09" db="EMBL/GenBank/DDBJ databases">
        <title>The Reconstruction of 2,631 Draft Metagenome-Assembled Genomes from the Global Oceans.</title>
        <authorList>
            <person name="Tully B.J."/>
            <person name="Graham E.D."/>
            <person name="Heidelberg J.F."/>
        </authorList>
    </citation>
    <scope>NUCLEOTIDE SEQUENCE [LARGE SCALE GENOMIC DNA]</scope>
</reference>
<dbReference type="PANTHER" id="PTHR42988:SF2">
    <property type="entry name" value="CYCLIC NUCLEOTIDE PHOSPHODIESTERASE CBUA0032-RELATED"/>
    <property type="match status" value="1"/>
</dbReference>
<dbReference type="AlphaFoldDB" id="A0A2D6YFG1"/>
<keyword evidence="1" id="KW-0479">Metal-binding</keyword>
<evidence type="ECO:0000256" key="4">
    <source>
        <dbReference type="ARBA" id="ARBA00025742"/>
    </source>
</evidence>